<keyword evidence="6" id="KW-0680">Restriction system</keyword>
<keyword evidence="7" id="KW-0238">DNA-binding</keyword>
<evidence type="ECO:0000256" key="2">
    <source>
        <dbReference type="ARBA" id="ARBA00011900"/>
    </source>
</evidence>
<dbReference type="InterPro" id="IPR003356">
    <property type="entry name" value="DNA_methylase_A-5"/>
</dbReference>
<keyword evidence="9" id="KW-0175">Coiled coil</keyword>
<proteinExistence type="inferred from homology"/>
<dbReference type="RefSeq" id="WP_167670297.1">
    <property type="nucleotide sequence ID" value="NZ_FMTT01000047.1"/>
</dbReference>
<dbReference type="InterPro" id="IPR051537">
    <property type="entry name" value="DNA_Adenine_Mtase"/>
</dbReference>
<dbReference type="PANTHER" id="PTHR42933:SF3">
    <property type="entry name" value="TYPE I RESTRICTION ENZYME MJAVIII METHYLASE SUBUNIT"/>
    <property type="match status" value="1"/>
</dbReference>
<keyword evidence="5" id="KW-0949">S-adenosyl-L-methionine</keyword>
<dbReference type="Pfam" id="PF02384">
    <property type="entry name" value="N6_Mtase"/>
    <property type="match status" value="1"/>
</dbReference>
<feature type="coiled-coil region" evidence="9">
    <location>
        <begin position="570"/>
        <end position="604"/>
    </location>
</feature>
<dbReference type="SUPFAM" id="SSF53335">
    <property type="entry name" value="S-adenosyl-L-methionine-dependent methyltransferases"/>
    <property type="match status" value="1"/>
</dbReference>
<dbReference type="GO" id="GO:0009007">
    <property type="term" value="F:site-specific DNA-methyltransferase (adenine-specific) activity"/>
    <property type="evidence" value="ECO:0007669"/>
    <property type="project" value="UniProtKB-EC"/>
</dbReference>
<feature type="domain" description="DNA methylase adenine-specific" evidence="11">
    <location>
        <begin position="132"/>
        <end position="409"/>
    </location>
</feature>
<dbReference type="InterPro" id="IPR029063">
    <property type="entry name" value="SAM-dependent_MTases_sf"/>
</dbReference>
<evidence type="ECO:0000313" key="13">
    <source>
        <dbReference type="Proteomes" id="UP000198601"/>
    </source>
</evidence>
<dbReference type="SUPFAM" id="SSF116734">
    <property type="entry name" value="DNA methylase specificity domain"/>
    <property type="match status" value="1"/>
</dbReference>
<dbReference type="InterPro" id="IPR000055">
    <property type="entry name" value="Restrct_endonuc_typeI_TRD"/>
</dbReference>
<evidence type="ECO:0000256" key="1">
    <source>
        <dbReference type="ARBA" id="ARBA00010923"/>
    </source>
</evidence>
<evidence type="ECO:0000259" key="10">
    <source>
        <dbReference type="Pfam" id="PF01420"/>
    </source>
</evidence>
<name>A0A1G4TAP0_9BACL</name>
<dbReference type="Gene3D" id="3.40.50.150">
    <property type="entry name" value="Vaccinia Virus protein VP39"/>
    <property type="match status" value="1"/>
</dbReference>
<dbReference type="GO" id="GO:0008170">
    <property type="term" value="F:N-methyltransferase activity"/>
    <property type="evidence" value="ECO:0007669"/>
    <property type="project" value="InterPro"/>
</dbReference>
<dbReference type="Pfam" id="PF01420">
    <property type="entry name" value="Methylase_S"/>
    <property type="match status" value="1"/>
</dbReference>
<dbReference type="GO" id="GO:0003677">
    <property type="term" value="F:DNA binding"/>
    <property type="evidence" value="ECO:0007669"/>
    <property type="project" value="UniProtKB-KW"/>
</dbReference>
<protein>
    <recommendedName>
        <fullName evidence="2">site-specific DNA-methyltransferase (adenine-specific)</fullName>
        <ecNumber evidence="2">2.1.1.72</ecNumber>
    </recommendedName>
</protein>
<evidence type="ECO:0000313" key="12">
    <source>
        <dbReference type="EMBL" id="SCW78532.1"/>
    </source>
</evidence>
<dbReference type="EMBL" id="FMTT01000047">
    <property type="protein sequence ID" value="SCW78532.1"/>
    <property type="molecule type" value="Genomic_DNA"/>
</dbReference>
<accession>A0A1G4TAP0</accession>
<dbReference type="GO" id="GO:0032259">
    <property type="term" value="P:methylation"/>
    <property type="evidence" value="ECO:0007669"/>
    <property type="project" value="UniProtKB-KW"/>
</dbReference>
<evidence type="ECO:0000256" key="9">
    <source>
        <dbReference type="SAM" id="Coils"/>
    </source>
</evidence>
<evidence type="ECO:0000256" key="7">
    <source>
        <dbReference type="ARBA" id="ARBA00023125"/>
    </source>
</evidence>
<feature type="domain" description="Type I restriction modification DNA specificity" evidence="10">
    <location>
        <begin position="420"/>
        <end position="593"/>
    </location>
</feature>
<evidence type="ECO:0000256" key="6">
    <source>
        <dbReference type="ARBA" id="ARBA00022747"/>
    </source>
</evidence>
<dbReference type="InterPro" id="IPR044946">
    <property type="entry name" value="Restrct_endonuc_typeI_TRD_sf"/>
</dbReference>
<dbReference type="STRING" id="624147.SAMN04487970_10477"/>
<organism evidence="12 13">
    <name type="scientific">Paenibacillus tianmuensis</name>
    <dbReference type="NCBI Taxonomy" id="624147"/>
    <lineage>
        <taxon>Bacteria</taxon>
        <taxon>Bacillati</taxon>
        <taxon>Bacillota</taxon>
        <taxon>Bacilli</taxon>
        <taxon>Bacillales</taxon>
        <taxon>Paenibacillaceae</taxon>
        <taxon>Paenibacillus</taxon>
    </lineage>
</organism>
<comment type="catalytic activity">
    <reaction evidence="8">
        <text>a 2'-deoxyadenosine in DNA + S-adenosyl-L-methionine = an N(6)-methyl-2'-deoxyadenosine in DNA + S-adenosyl-L-homocysteine + H(+)</text>
        <dbReference type="Rhea" id="RHEA:15197"/>
        <dbReference type="Rhea" id="RHEA-COMP:12418"/>
        <dbReference type="Rhea" id="RHEA-COMP:12419"/>
        <dbReference type="ChEBI" id="CHEBI:15378"/>
        <dbReference type="ChEBI" id="CHEBI:57856"/>
        <dbReference type="ChEBI" id="CHEBI:59789"/>
        <dbReference type="ChEBI" id="CHEBI:90615"/>
        <dbReference type="ChEBI" id="CHEBI:90616"/>
        <dbReference type="EC" id="2.1.1.72"/>
    </reaction>
</comment>
<dbReference type="Proteomes" id="UP000198601">
    <property type="component" value="Unassembled WGS sequence"/>
</dbReference>
<sequence length="615" mass="71311">MSDRNAELNKLIWVCLDELRGTYTTEQSVCMLLVVSSIYYLNEHELSPEQKLQWFRVNQENSIVELLDTRMKQLENDNKKLKGIFTGLVTSFRYFSNSATNRALKTIINNLGSFQFNNQDELLQLINLLALRFGDVGTPEAITNLTLDLVRLENIHSFADYCSGTSSVYLEVFRRLKAMGKVDLTSYYGEEINVLSYLISKLLVLLNRVPNFNIVNKDVLDRISRDEEQKTFDFIFSDVPFGVTWNYENALNDPRYEHGIPPKSSADWAFYQNVLYHLNDNGKAIVVGTKGTLVRGSEVNIRQSIIDKDLIEAIITLPENLYSKTNISTELIIFNKRKPQNRLGKVLFIDASEYSSRINRNQHAITEEGLSKINHAYWNGTEEDRFCRLIDVEKIKSYNYSLNSKEYLDFDILKNSFEHTVKLGEIAEVRRGVQLSKEEYEDLMVSATHYFLNIKDIENGRITYDEESKITYKKKDWLVKFAIQPMDILITSKGSMIKFAMVKNPFNEAFISGNLSIIRVNPKQYNAYVLYEFLQSEVGRRMIDGLQTGTTIKLINPSRLEQLEIPLYPMEFMNEVGEKLKQNKQEYEEKIKETENKFVMQKRTLLKQLGINDKA</sequence>
<gene>
    <name evidence="12" type="ORF">SAMN04487970_10477</name>
</gene>
<dbReference type="Gene3D" id="3.90.220.20">
    <property type="entry name" value="DNA methylase specificity domains"/>
    <property type="match status" value="1"/>
</dbReference>
<dbReference type="AlphaFoldDB" id="A0A1G4TAP0"/>
<keyword evidence="4" id="KW-0808">Transferase</keyword>
<feature type="coiled-coil region" evidence="9">
    <location>
        <begin position="57"/>
        <end position="84"/>
    </location>
</feature>
<evidence type="ECO:0000259" key="11">
    <source>
        <dbReference type="Pfam" id="PF02384"/>
    </source>
</evidence>
<dbReference type="EC" id="2.1.1.72" evidence="2"/>
<evidence type="ECO:0000256" key="3">
    <source>
        <dbReference type="ARBA" id="ARBA00022603"/>
    </source>
</evidence>
<comment type="similarity">
    <text evidence="1">Belongs to the type-I restriction system S methylase family.</text>
</comment>
<keyword evidence="3 12" id="KW-0489">Methyltransferase</keyword>
<keyword evidence="13" id="KW-1185">Reference proteome</keyword>
<evidence type="ECO:0000256" key="8">
    <source>
        <dbReference type="ARBA" id="ARBA00047942"/>
    </source>
</evidence>
<evidence type="ECO:0000256" key="5">
    <source>
        <dbReference type="ARBA" id="ARBA00022691"/>
    </source>
</evidence>
<reference evidence="13" key="1">
    <citation type="submission" date="2016-10" db="EMBL/GenBank/DDBJ databases">
        <authorList>
            <person name="Varghese N."/>
            <person name="Submissions S."/>
        </authorList>
    </citation>
    <scope>NUCLEOTIDE SEQUENCE [LARGE SCALE GENOMIC DNA]</scope>
    <source>
        <strain evidence="13">CGMCC 1.8946</strain>
    </source>
</reference>
<dbReference type="PANTHER" id="PTHR42933">
    <property type="entry name" value="SLR6095 PROTEIN"/>
    <property type="match status" value="1"/>
</dbReference>
<dbReference type="GO" id="GO:0009307">
    <property type="term" value="P:DNA restriction-modification system"/>
    <property type="evidence" value="ECO:0007669"/>
    <property type="project" value="UniProtKB-KW"/>
</dbReference>
<evidence type="ECO:0000256" key="4">
    <source>
        <dbReference type="ARBA" id="ARBA00022679"/>
    </source>
</evidence>